<protein>
    <submittedName>
        <fullName evidence="9">FolC family protein</fullName>
    </submittedName>
    <submittedName>
        <fullName evidence="8">Folylpolyglutamate synthase/Dihydropteroate synthase (FolC)</fullName>
        <ecNumber evidence="8">6.3.2.12</ecNumber>
        <ecNumber evidence="8">6.3.2.17</ecNumber>
    </submittedName>
</protein>
<dbReference type="Proteomes" id="UP001314262">
    <property type="component" value="Unassembled WGS sequence"/>
</dbReference>
<evidence type="ECO:0000256" key="1">
    <source>
        <dbReference type="ARBA" id="ARBA00008276"/>
    </source>
</evidence>
<keyword evidence="2 8" id="KW-0436">Ligase</keyword>
<evidence type="ECO:0000313" key="9">
    <source>
        <dbReference type="EMBL" id="GAP04585.1"/>
    </source>
</evidence>
<dbReference type="SUPFAM" id="SSF53244">
    <property type="entry name" value="MurD-like peptide ligases, peptide-binding domain"/>
    <property type="match status" value="1"/>
</dbReference>
<feature type="domain" description="Mur ligase central" evidence="7">
    <location>
        <begin position="46"/>
        <end position="197"/>
    </location>
</feature>
<dbReference type="PANTHER" id="PTHR11136">
    <property type="entry name" value="FOLYLPOLYGLUTAMATE SYNTHASE-RELATED"/>
    <property type="match status" value="1"/>
</dbReference>
<dbReference type="PIRSF" id="PIRSF001563">
    <property type="entry name" value="Folylpolyglu_synth"/>
    <property type="match status" value="1"/>
</dbReference>
<dbReference type="InterPro" id="IPR013221">
    <property type="entry name" value="Mur_ligase_cen"/>
</dbReference>
<comment type="similarity">
    <text evidence="1">Belongs to the folylpolyglutamate synthase family.</text>
</comment>
<dbReference type="GO" id="GO:0008841">
    <property type="term" value="F:dihydrofolate synthase activity"/>
    <property type="evidence" value="ECO:0007669"/>
    <property type="project" value="UniProtKB-EC"/>
</dbReference>
<evidence type="ECO:0000256" key="6">
    <source>
        <dbReference type="ARBA" id="ARBA00022842"/>
    </source>
</evidence>
<dbReference type="EC" id="6.3.2.12" evidence="8"/>
<dbReference type="SUPFAM" id="SSF53623">
    <property type="entry name" value="MurD-like peptide ligases, catalytic domain"/>
    <property type="match status" value="1"/>
</dbReference>
<dbReference type="Gene3D" id="3.40.1190.10">
    <property type="entry name" value="Mur-like, catalytic domain"/>
    <property type="match status" value="1"/>
</dbReference>
<dbReference type="InterPro" id="IPR018109">
    <property type="entry name" value="Folylpolyglutamate_synth_CS"/>
</dbReference>
<dbReference type="EMBL" id="CAUZLT010000004">
    <property type="protein sequence ID" value="CAK1246094.1"/>
    <property type="molecule type" value="Genomic_DNA"/>
</dbReference>
<reference evidence="9" key="1">
    <citation type="journal article" date="2015" name="BMC Genomics">
        <title>Comparative genomics of Fructobacillus spp. and Leuconostoc spp. reveals niche-specific evolution of Fructobacillus spp.</title>
        <authorList>
            <person name="Endo A."/>
            <person name="Tanizawa Y."/>
            <person name="Tanaka N."/>
            <person name="Maeno S."/>
            <person name="Kumar H."/>
            <person name="Shiwa Y."/>
            <person name="Okada S."/>
            <person name="Yoshikawa H."/>
            <person name="Dicks L."/>
            <person name="Nakagawa J."/>
            <person name="Arita M."/>
        </authorList>
    </citation>
    <scope>NUCLEOTIDE SEQUENCE [LARGE SCALE GENOMIC DNA]</scope>
    <source>
        <strain evidence="9">F214-1</strain>
    </source>
</reference>
<keyword evidence="3" id="KW-0479">Metal-binding</keyword>
<keyword evidence="6" id="KW-0460">Magnesium</keyword>
<evidence type="ECO:0000259" key="7">
    <source>
        <dbReference type="Pfam" id="PF08245"/>
    </source>
</evidence>
<dbReference type="Pfam" id="PF08245">
    <property type="entry name" value="Mur_ligase_M"/>
    <property type="match status" value="1"/>
</dbReference>
<organism evidence="9">
    <name type="scientific">Fructobacillus tropaeoli</name>
    <dbReference type="NCBI Taxonomy" id="709323"/>
    <lineage>
        <taxon>Bacteria</taxon>
        <taxon>Bacillati</taxon>
        <taxon>Bacillota</taxon>
        <taxon>Bacilli</taxon>
        <taxon>Lactobacillales</taxon>
        <taxon>Lactobacillaceae</taxon>
        <taxon>Fructobacillus</taxon>
    </lineage>
</organism>
<dbReference type="InterPro" id="IPR001645">
    <property type="entry name" value="Folylpolyglutamate_synth"/>
</dbReference>
<dbReference type="GO" id="GO:0005737">
    <property type="term" value="C:cytoplasm"/>
    <property type="evidence" value="ECO:0007669"/>
    <property type="project" value="TreeGrafter"/>
</dbReference>
<dbReference type="Proteomes" id="UP000064514">
    <property type="component" value="Unassembled WGS sequence"/>
</dbReference>
<sequence length="402" mass="43341">MKRIEEALAYIHGRPKAGKKDSFTRLDALMTVLGHPEDRLAETIHITGTNGKGSVATMVTAVAKEVGLRVGTFTSPFMTDFRERFQINGELITPADLILYTNKVKEATDRVEQASSGQLTPTEFEVVTAIMFLYFADQDLDLAVIEVGIGGRFDSTNILKTTKVAVVTTVALDHQAMLGDTVAAIAGQKAGIIKPGSKTVIGPGVTAEAKEVIEAQAKEVGSPVLVAQVGSFHSALSGSFQADNTATAVLALKTWRPNLQDEVIQAGLDQAFLAGRFEQIQPKIYLDGAHNQAGIQALHRSIKENLAGPVTVIIGSLADKNVDLAFLELEKDPQITLALVPFEGVAGRPGLQKDQVDLANQDLIWYDSLDQALSENQEKTVVITGSLYFISDVRRELCQKKS</sequence>
<keyword evidence="10" id="KW-1185">Reference proteome</keyword>
<dbReference type="GO" id="GO:0004326">
    <property type="term" value="F:tetrahydrofolylpolyglutamate synthase activity"/>
    <property type="evidence" value="ECO:0007669"/>
    <property type="project" value="UniProtKB-EC"/>
</dbReference>
<evidence type="ECO:0000256" key="4">
    <source>
        <dbReference type="ARBA" id="ARBA00022741"/>
    </source>
</evidence>
<evidence type="ECO:0000256" key="2">
    <source>
        <dbReference type="ARBA" id="ARBA00022598"/>
    </source>
</evidence>
<dbReference type="PANTHER" id="PTHR11136:SF0">
    <property type="entry name" value="DIHYDROFOLATE SYNTHETASE-RELATED"/>
    <property type="match status" value="1"/>
</dbReference>
<evidence type="ECO:0000256" key="3">
    <source>
        <dbReference type="ARBA" id="ARBA00022723"/>
    </source>
</evidence>
<dbReference type="AlphaFoldDB" id="A0A3F3H0I0"/>
<accession>A0A3F3H0I0</accession>
<proteinExistence type="inferred from homology"/>
<dbReference type="EMBL" id="DF968083">
    <property type="protein sequence ID" value="GAP04585.1"/>
    <property type="molecule type" value="Genomic_DNA"/>
</dbReference>
<dbReference type="STRING" id="709323.GCA_001047135_01138"/>
<dbReference type="InterPro" id="IPR036615">
    <property type="entry name" value="Mur_ligase_C_dom_sf"/>
</dbReference>
<dbReference type="NCBIfam" id="TIGR01499">
    <property type="entry name" value="folC"/>
    <property type="match status" value="1"/>
</dbReference>
<dbReference type="Gene3D" id="3.90.190.20">
    <property type="entry name" value="Mur ligase, C-terminal domain"/>
    <property type="match status" value="1"/>
</dbReference>
<dbReference type="RefSeq" id="WP_059393961.1">
    <property type="nucleotide sequence ID" value="NZ_BOJU01000004.1"/>
</dbReference>
<reference evidence="8 10" key="2">
    <citation type="submission" date="2023-10" db="EMBL/GenBank/DDBJ databases">
        <authorList>
            <person name="Botero Cardona J."/>
        </authorList>
    </citation>
    <scope>NUCLEOTIDE SEQUENCE [LARGE SCALE GENOMIC DNA]</scope>
    <source>
        <strain evidence="8 10">R-53137</strain>
    </source>
</reference>
<evidence type="ECO:0000313" key="10">
    <source>
        <dbReference type="Proteomes" id="UP001314262"/>
    </source>
</evidence>
<name>A0A3F3H0I0_9LACO</name>
<dbReference type="PROSITE" id="PS01012">
    <property type="entry name" value="FOLYLPOLYGLU_SYNT_2"/>
    <property type="match status" value="1"/>
</dbReference>
<keyword evidence="4" id="KW-0547">Nucleotide-binding</keyword>
<dbReference type="InterPro" id="IPR036565">
    <property type="entry name" value="Mur-like_cat_sf"/>
</dbReference>
<evidence type="ECO:0000256" key="5">
    <source>
        <dbReference type="ARBA" id="ARBA00022840"/>
    </source>
</evidence>
<gene>
    <name evidence="9" type="ORF">FTRO_0060410</name>
    <name evidence="8" type="ORF">R53137_KAKDMLNK_01055</name>
</gene>
<dbReference type="GO" id="GO:0046872">
    <property type="term" value="F:metal ion binding"/>
    <property type="evidence" value="ECO:0007669"/>
    <property type="project" value="UniProtKB-KW"/>
</dbReference>
<dbReference type="EC" id="6.3.2.17" evidence="8"/>
<dbReference type="GO" id="GO:0005524">
    <property type="term" value="F:ATP binding"/>
    <property type="evidence" value="ECO:0007669"/>
    <property type="project" value="UniProtKB-KW"/>
</dbReference>
<keyword evidence="5" id="KW-0067">ATP-binding</keyword>
<evidence type="ECO:0000313" key="8">
    <source>
        <dbReference type="EMBL" id="CAK1246094.1"/>
    </source>
</evidence>